<name>A0A740PV74_SALTM</name>
<proteinExistence type="predicted"/>
<feature type="domain" description="Thoeris protein ThsB TIR-like" evidence="1">
    <location>
        <begin position="8"/>
        <end position="108"/>
    </location>
</feature>
<dbReference type="AlphaFoldDB" id="A0A740PV74"/>
<gene>
    <name evidence="2" type="ORF">G9C53_004921</name>
</gene>
<dbReference type="Gene3D" id="3.40.50.9200">
    <property type="entry name" value="Hypothetical protein MTH538"/>
    <property type="match status" value="1"/>
</dbReference>
<dbReference type="SUPFAM" id="SSF52206">
    <property type="entry name" value="Hypothetical protein MTH538"/>
    <property type="match status" value="1"/>
</dbReference>
<dbReference type="Pfam" id="PF08937">
    <property type="entry name" value="ThsB_TIR"/>
    <property type="match status" value="1"/>
</dbReference>
<dbReference type="InterPro" id="IPR015032">
    <property type="entry name" value="ThsB__TIR-like_domain"/>
</dbReference>
<protein>
    <submittedName>
        <fullName evidence="2">Molecular chaperone Tir</fullName>
    </submittedName>
</protein>
<evidence type="ECO:0000259" key="1">
    <source>
        <dbReference type="Pfam" id="PF08937"/>
    </source>
</evidence>
<sequence length="137" mass="15685">MGKTYNIFVSHSWAYSDAYTKLLKLLNNDPYFSYRNYSVPKDDPIHNAPTDKQLYEAIKRQVNGCHVVLIMAGVYSSYSKWIDKEIDIAKNGFLLSKPIIAIEPWASTRTSQKVKQNADIIVRWNSNSIIKAIKELG</sequence>
<dbReference type="EMBL" id="DAATVL010000058">
    <property type="protein sequence ID" value="HAF0292527.1"/>
    <property type="molecule type" value="Genomic_DNA"/>
</dbReference>
<reference evidence="2" key="1">
    <citation type="journal article" date="2018" name="Genome Biol.">
        <title>SKESA: strategic k-mer extension for scrupulous assemblies.</title>
        <authorList>
            <person name="Souvorov A."/>
            <person name="Agarwala R."/>
            <person name="Lipman D.J."/>
        </authorList>
    </citation>
    <scope>NUCLEOTIDE SEQUENCE</scope>
    <source>
        <strain evidence="2">N26921</strain>
    </source>
</reference>
<reference evidence="2" key="2">
    <citation type="submission" date="2018-07" db="EMBL/GenBank/DDBJ databases">
        <authorList>
            <consortium name="NCBI Pathogen Detection Project"/>
        </authorList>
    </citation>
    <scope>NUCLEOTIDE SEQUENCE</scope>
    <source>
        <strain evidence="2">N26921</strain>
    </source>
</reference>
<organism evidence="2">
    <name type="scientific">Salmonella enterica subsp. enterica serovar Typhimurium var. 5-</name>
    <dbReference type="NCBI Taxonomy" id="1620419"/>
    <lineage>
        <taxon>Bacteria</taxon>
        <taxon>Pseudomonadati</taxon>
        <taxon>Pseudomonadota</taxon>
        <taxon>Gammaproteobacteria</taxon>
        <taxon>Enterobacterales</taxon>
        <taxon>Enterobacteriaceae</taxon>
        <taxon>Salmonella</taxon>
    </lineage>
</organism>
<comment type="caution">
    <text evidence="2">The sequence shown here is derived from an EMBL/GenBank/DDBJ whole genome shotgun (WGS) entry which is preliminary data.</text>
</comment>
<accession>A0A740PV74</accession>
<evidence type="ECO:0000313" key="2">
    <source>
        <dbReference type="EMBL" id="HAF0292527.1"/>
    </source>
</evidence>
<dbReference type="InterPro" id="IPR036490">
    <property type="entry name" value="ThsB_TIR-like_sf"/>
</dbReference>